<gene>
    <name evidence="3" type="ORF">GGI25_002686</name>
</gene>
<proteinExistence type="predicted"/>
<evidence type="ECO:0000256" key="1">
    <source>
        <dbReference type="SAM" id="MobiDB-lite"/>
    </source>
</evidence>
<dbReference type="Proteomes" id="UP001151518">
    <property type="component" value="Unassembled WGS sequence"/>
</dbReference>
<dbReference type="AlphaFoldDB" id="A0A9W8G8G0"/>
<dbReference type="EMBL" id="JANBTW010000025">
    <property type="protein sequence ID" value="KAJ2678043.1"/>
    <property type="molecule type" value="Genomic_DNA"/>
</dbReference>
<dbReference type="OrthoDB" id="5567423at2759"/>
<evidence type="ECO:0000313" key="4">
    <source>
        <dbReference type="Proteomes" id="UP001151518"/>
    </source>
</evidence>
<accession>A0A9W8G8G0</accession>
<feature type="transmembrane region" description="Helical" evidence="2">
    <location>
        <begin position="166"/>
        <end position="187"/>
    </location>
</feature>
<keyword evidence="2" id="KW-1133">Transmembrane helix</keyword>
<comment type="caution">
    <text evidence="3">The sequence shown here is derived from an EMBL/GenBank/DDBJ whole genome shotgun (WGS) entry which is preliminary data.</text>
</comment>
<organism evidence="3 4">
    <name type="scientific">Coemansia spiralis</name>
    <dbReference type="NCBI Taxonomy" id="417178"/>
    <lineage>
        <taxon>Eukaryota</taxon>
        <taxon>Fungi</taxon>
        <taxon>Fungi incertae sedis</taxon>
        <taxon>Zoopagomycota</taxon>
        <taxon>Kickxellomycotina</taxon>
        <taxon>Kickxellomycetes</taxon>
        <taxon>Kickxellales</taxon>
        <taxon>Kickxellaceae</taxon>
        <taxon>Coemansia</taxon>
    </lineage>
</organism>
<feature type="compositionally biased region" description="Polar residues" evidence="1">
    <location>
        <begin position="325"/>
        <end position="344"/>
    </location>
</feature>
<feature type="region of interest" description="Disordered" evidence="1">
    <location>
        <begin position="325"/>
        <end position="349"/>
    </location>
</feature>
<sequence>MVSIGGFSTLLFVIGVVSMVACSLHIVFHVAMTKTNTLADLTAEAAKARGMFFVEISPLTVEKFAFILSIVSLLIAAVFALLDMVGMIVLRSRMWKYFASNRSKGVFGWQSSEISKVDFCQDWHSNAYSYEIASRQPPVAWWRRWVLVEELVYGVQRNMGFIRLSAALLLALLWSPIIVQLVIVGYAGQCRLVVRHSVAGQANIAAFSACDLLRKALVVIIFIWGCWTLMAVLLLFVNTNSGNLKTGHNLWPHQFAAIPMPLDVDDAINNIASTSCGQMQQNTVPTGKQPLNTGGPPLQTLAHLHPNQGYHYPYQQAHHPFASTANTTGQKEPSNTHYRASWSHTDGGESIVSDMSKLEAQSMLHPQGKHHLAMQQSQQNMLQQFYHPQSHPHHSLNQFQPPSRILEEQFDGSDMQSQLINNLALSYSSAQRRARSAFYKAAYAASISGMADPLVNTTASSAVYTTAIAAGNIDRVSTYKSDTTGEKRISRDSALRQYQMQQYRNQSGIGSERAGARSLARLSYENCDGDLVIAGFSGGGSNGGLSMGNDSKTKRNTIG</sequence>
<feature type="transmembrane region" description="Helical" evidence="2">
    <location>
        <begin position="216"/>
        <end position="237"/>
    </location>
</feature>
<reference evidence="3" key="1">
    <citation type="submission" date="2022-07" db="EMBL/GenBank/DDBJ databases">
        <title>Phylogenomic reconstructions and comparative analyses of Kickxellomycotina fungi.</title>
        <authorList>
            <person name="Reynolds N.K."/>
            <person name="Stajich J.E."/>
            <person name="Barry K."/>
            <person name="Grigoriev I.V."/>
            <person name="Crous P."/>
            <person name="Smith M.E."/>
        </authorList>
    </citation>
    <scope>NUCLEOTIDE SEQUENCE</scope>
    <source>
        <strain evidence="3">NRRL 3115</strain>
    </source>
</reference>
<keyword evidence="2" id="KW-0472">Membrane</keyword>
<evidence type="ECO:0000256" key="2">
    <source>
        <dbReference type="SAM" id="Phobius"/>
    </source>
</evidence>
<protein>
    <submittedName>
        <fullName evidence="3">Uncharacterized protein</fullName>
    </submittedName>
</protein>
<keyword evidence="2" id="KW-0812">Transmembrane</keyword>
<evidence type="ECO:0000313" key="3">
    <source>
        <dbReference type="EMBL" id="KAJ2678043.1"/>
    </source>
</evidence>
<feature type="transmembrane region" description="Helical" evidence="2">
    <location>
        <begin position="64"/>
        <end position="90"/>
    </location>
</feature>
<name>A0A9W8G8G0_9FUNG</name>
<feature type="transmembrane region" description="Helical" evidence="2">
    <location>
        <begin position="7"/>
        <end position="28"/>
    </location>
</feature>